<dbReference type="RefSeq" id="XP_013890321.1">
    <property type="nucleotide sequence ID" value="XM_014034867.1"/>
</dbReference>
<reference evidence="2 3" key="1">
    <citation type="journal article" date="2013" name="BMC Genomics">
        <title>Reconstruction of the lipid metabolism for the microalga Monoraphidium neglectum from its genome sequence reveals characteristics suitable for biofuel production.</title>
        <authorList>
            <person name="Bogen C."/>
            <person name="Al-Dilaimi A."/>
            <person name="Albersmeier A."/>
            <person name="Wichmann J."/>
            <person name="Grundmann M."/>
            <person name="Rupp O."/>
            <person name="Lauersen K.J."/>
            <person name="Blifernez-Klassen O."/>
            <person name="Kalinowski J."/>
            <person name="Goesmann A."/>
            <person name="Mussgnug J.H."/>
            <person name="Kruse O."/>
        </authorList>
    </citation>
    <scope>NUCLEOTIDE SEQUENCE [LARGE SCALE GENOMIC DNA]</scope>
    <source>
        <strain evidence="2 3">SAG 48.87</strain>
    </source>
</reference>
<dbReference type="GeneID" id="25734445"/>
<feature type="non-terminal residue" evidence="2">
    <location>
        <position position="60"/>
    </location>
</feature>
<name>A0A0D2LMM9_9CHLO</name>
<protein>
    <submittedName>
        <fullName evidence="2">Uncharacterized protein</fullName>
    </submittedName>
</protein>
<accession>A0A0D2LMM9</accession>
<sequence length="60" mass="6117">AQTMPHLPSLFSRRDSVVDARLFVIRGASLIASNDADCSAAAAPAGPNPQWDAAAAAPAK</sequence>
<evidence type="ECO:0000313" key="2">
    <source>
        <dbReference type="EMBL" id="KIY91301.1"/>
    </source>
</evidence>
<feature type="non-terminal residue" evidence="2">
    <location>
        <position position="1"/>
    </location>
</feature>
<dbReference type="EMBL" id="KK106845">
    <property type="protein sequence ID" value="KIY91301.1"/>
    <property type="molecule type" value="Genomic_DNA"/>
</dbReference>
<proteinExistence type="predicted"/>
<feature type="region of interest" description="Disordered" evidence="1">
    <location>
        <begin position="39"/>
        <end position="60"/>
    </location>
</feature>
<gene>
    <name evidence="2" type="ORF">MNEG_16663</name>
</gene>
<dbReference type="AlphaFoldDB" id="A0A0D2LMM9"/>
<dbReference type="Proteomes" id="UP000054498">
    <property type="component" value="Unassembled WGS sequence"/>
</dbReference>
<organism evidence="2 3">
    <name type="scientific">Monoraphidium neglectum</name>
    <dbReference type="NCBI Taxonomy" id="145388"/>
    <lineage>
        <taxon>Eukaryota</taxon>
        <taxon>Viridiplantae</taxon>
        <taxon>Chlorophyta</taxon>
        <taxon>core chlorophytes</taxon>
        <taxon>Chlorophyceae</taxon>
        <taxon>CS clade</taxon>
        <taxon>Sphaeropleales</taxon>
        <taxon>Selenastraceae</taxon>
        <taxon>Monoraphidium</taxon>
    </lineage>
</organism>
<evidence type="ECO:0000256" key="1">
    <source>
        <dbReference type="SAM" id="MobiDB-lite"/>
    </source>
</evidence>
<keyword evidence="3" id="KW-1185">Reference proteome</keyword>
<dbReference type="KEGG" id="mng:MNEG_16663"/>
<evidence type="ECO:0000313" key="3">
    <source>
        <dbReference type="Proteomes" id="UP000054498"/>
    </source>
</evidence>